<sequence length="724" mass="80504">MYDSNTEASGDDNKETATDSKTGSLKRGRGQAHDFDADKFQPRKQRNSGDDQLERNTLVAPEDYTTGWVCAVPAEMVAARGMLDQVHPDLPQQNPADHNSYILGRVKGHNVVIACLAPYIDGTTPFAIATRDFFRTFKSVRFCLMVGIGGGVPSQTHDIRLGDIVVSQPTGEYGGVVPYVLGRAWQGEELQRTGALFAPPQFLLAALSRLKADHRSQGSGIPGFLSELVHKAPKRMKKNFAYQGAANDCLYKADYEHVDQNSGCGECDLSHTIQRAARDDTNPVTHYGTIASGDYIIKNGKTRDLLSQDLGVLCFDLEAAELRHLPCLVIRGICDYADSHKNGKWQEYSAATAAAFAKELLSVIPPNRVLQEKPIQQLLFDLLPENHLRPAPLDAHTILTDSYGTSDVASEIFSAGLVSTKPSSFEENTNAVDGDKAIRQMAKTFYNHTRIESPPDNVDDEIRSLASGPEDIQSQDGSSPTRWEVKKAAASYLAEMLTTDSTLRPLYREASQRLDNERFSRNHGRLLKRYYLSLRSQTGNRKQSVAVNFLRPRSNRTLISRKILESIGRETVQVTLPQHDERNLTLERFLNSVEVGPDAITAEVEMPLDIDEEQESSVDGDDQDGLDLVDLENARSYFTSGTSLMQFKAEFRDFLHLPRMVVEEAQTQMQGQTDTESGRGGNAKLHEWFYSVGFSQSNLTSWLYDTVYPPKSGYQRVRYICVGG</sequence>
<dbReference type="SUPFAM" id="SSF53167">
    <property type="entry name" value="Purine and uridine phosphorylases"/>
    <property type="match status" value="1"/>
</dbReference>
<name>A0AAI9UTZ0_9PEZI</name>
<protein>
    <recommendedName>
        <fullName evidence="2">Nucleoside phosphorylase domain-containing protein</fullName>
    </recommendedName>
</protein>
<dbReference type="PANTHER" id="PTHR46082:SF11">
    <property type="entry name" value="AAA+ ATPASE DOMAIN-CONTAINING PROTEIN-RELATED"/>
    <property type="match status" value="1"/>
</dbReference>
<dbReference type="Proteomes" id="UP001239795">
    <property type="component" value="Unassembled WGS sequence"/>
</dbReference>
<dbReference type="Gene3D" id="3.40.50.1580">
    <property type="entry name" value="Nucleoside phosphorylase domain"/>
    <property type="match status" value="1"/>
</dbReference>
<dbReference type="EMBL" id="MLGG01000009">
    <property type="protein sequence ID" value="KAK1462016.1"/>
    <property type="molecule type" value="Genomic_DNA"/>
</dbReference>
<dbReference type="GO" id="GO:0003824">
    <property type="term" value="F:catalytic activity"/>
    <property type="evidence" value="ECO:0007669"/>
    <property type="project" value="InterPro"/>
</dbReference>
<evidence type="ECO:0000256" key="1">
    <source>
        <dbReference type="SAM" id="MobiDB-lite"/>
    </source>
</evidence>
<gene>
    <name evidence="3" type="ORF">CMEL01_13983</name>
</gene>
<dbReference type="InterPro" id="IPR053137">
    <property type="entry name" value="NLR-like"/>
</dbReference>
<feature type="compositionally biased region" description="Basic and acidic residues" evidence="1">
    <location>
        <begin position="31"/>
        <end position="54"/>
    </location>
</feature>
<feature type="domain" description="Nucleoside phosphorylase" evidence="2">
    <location>
        <begin position="70"/>
        <end position="358"/>
    </location>
</feature>
<dbReference type="Pfam" id="PF01048">
    <property type="entry name" value="PNP_UDP_1"/>
    <property type="match status" value="1"/>
</dbReference>
<proteinExistence type="predicted"/>
<dbReference type="GO" id="GO:0009116">
    <property type="term" value="P:nucleoside metabolic process"/>
    <property type="evidence" value="ECO:0007669"/>
    <property type="project" value="InterPro"/>
</dbReference>
<dbReference type="InterPro" id="IPR035994">
    <property type="entry name" value="Nucleoside_phosphorylase_sf"/>
</dbReference>
<accession>A0AAI9UTZ0</accession>
<organism evidence="3 4">
    <name type="scientific">Colletotrichum melonis</name>
    <dbReference type="NCBI Taxonomy" id="1209925"/>
    <lineage>
        <taxon>Eukaryota</taxon>
        <taxon>Fungi</taxon>
        <taxon>Dikarya</taxon>
        <taxon>Ascomycota</taxon>
        <taxon>Pezizomycotina</taxon>
        <taxon>Sordariomycetes</taxon>
        <taxon>Hypocreomycetidae</taxon>
        <taxon>Glomerellales</taxon>
        <taxon>Glomerellaceae</taxon>
        <taxon>Colletotrichum</taxon>
        <taxon>Colletotrichum acutatum species complex</taxon>
    </lineage>
</organism>
<evidence type="ECO:0000313" key="3">
    <source>
        <dbReference type="EMBL" id="KAK1462016.1"/>
    </source>
</evidence>
<evidence type="ECO:0000313" key="4">
    <source>
        <dbReference type="Proteomes" id="UP001239795"/>
    </source>
</evidence>
<dbReference type="InterPro" id="IPR000845">
    <property type="entry name" value="Nucleoside_phosphorylase_d"/>
</dbReference>
<comment type="caution">
    <text evidence="3">The sequence shown here is derived from an EMBL/GenBank/DDBJ whole genome shotgun (WGS) entry which is preliminary data.</text>
</comment>
<feature type="region of interest" description="Disordered" evidence="1">
    <location>
        <begin position="1"/>
        <end position="57"/>
    </location>
</feature>
<evidence type="ECO:0000259" key="2">
    <source>
        <dbReference type="Pfam" id="PF01048"/>
    </source>
</evidence>
<dbReference type="AlphaFoldDB" id="A0AAI9UTZ0"/>
<keyword evidence="4" id="KW-1185">Reference proteome</keyword>
<dbReference type="PANTHER" id="PTHR46082">
    <property type="entry name" value="ATP/GTP-BINDING PROTEIN-RELATED"/>
    <property type="match status" value="1"/>
</dbReference>
<reference evidence="3 4" key="1">
    <citation type="submission" date="2016-10" db="EMBL/GenBank/DDBJ databases">
        <title>The genome sequence of Colletotrichum fioriniae PJ7.</title>
        <authorList>
            <person name="Baroncelli R."/>
        </authorList>
    </citation>
    <scope>NUCLEOTIDE SEQUENCE [LARGE SCALE GENOMIC DNA]</scope>
    <source>
        <strain evidence="3">Col 31</strain>
    </source>
</reference>